<reference evidence="1" key="2">
    <citation type="submission" date="2021-01" db="EMBL/GenBank/DDBJ databases">
        <authorList>
            <person name="Schikora-Tamarit M.A."/>
        </authorList>
    </citation>
    <scope>NUCLEOTIDE SEQUENCE</scope>
    <source>
        <strain evidence="1">CBS6075</strain>
    </source>
</reference>
<dbReference type="GeneID" id="70239411"/>
<organism evidence="1 2">
    <name type="scientific">Ogataea philodendri</name>
    <dbReference type="NCBI Taxonomy" id="1378263"/>
    <lineage>
        <taxon>Eukaryota</taxon>
        <taxon>Fungi</taxon>
        <taxon>Dikarya</taxon>
        <taxon>Ascomycota</taxon>
        <taxon>Saccharomycotina</taxon>
        <taxon>Pichiomycetes</taxon>
        <taxon>Pichiales</taxon>
        <taxon>Pichiaceae</taxon>
        <taxon>Ogataea</taxon>
    </lineage>
</organism>
<protein>
    <submittedName>
        <fullName evidence="1">Uncharacterized protein</fullName>
    </submittedName>
</protein>
<proteinExistence type="predicted"/>
<dbReference type="EMBL" id="JAEUBE010000511">
    <property type="protein sequence ID" value="KAH3660242.1"/>
    <property type="molecule type" value="Genomic_DNA"/>
</dbReference>
<name>A0A9P8NV64_9ASCO</name>
<comment type="caution">
    <text evidence="1">The sequence shown here is derived from an EMBL/GenBank/DDBJ whole genome shotgun (WGS) entry which is preliminary data.</text>
</comment>
<keyword evidence="2" id="KW-1185">Reference proteome</keyword>
<dbReference type="RefSeq" id="XP_046057953.1">
    <property type="nucleotide sequence ID" value="XM_046208844.1"/>
</dbReference>
<reference evidence="1" key="1">
    <citation type="journal article" date="2021" name="Open Biol.">
        <title>Shared evolutionary footprints suggest mitochondrial oxidative damage underlies multiple complex I losses in fungi.</title>
        <authorList>
            <person name="Schikora-Tamarit M.A."/>
            <person name="Marcet-Houben M."/>
            <person name="Nosek J."/>
            <person name="Gabaldon T."/>
        </authorList>
    </citation>
    <scope>NUCLEOTIDE SEQUENCE</scope>
    <source>
        <strain evidence="1">CBS6075</strain>
    </source>
</reference>
<evidence type="ECO:0000313" key="2">
    <source>
        <dbReference type="Proteomes" id="UP000769157"/>
    </source>
</evidence>
<sequence>MVLPSKTRASVLTALGLYRISPPWMSFMIEAVAIKISSDNEHNSLIANRDNNNLHRFAWIGLALNACKHSWYSKGRCFELVFRNGYKNSGIWAFKKGVRVSGCEATHCNNARALQTLLEAGVVRFGGDSIGYTATISSNKLVMTPNEFHKTRAKSSLINELPWLALRASNHDVHSGTVILVILITKPNISHWHKVETGIDWQILDGTAFQIRYAIGWVDMIGEHIIHERANITLTTGLWGRSKIHKSPCVFSVRINGHDVFKVLVQHFEHRAKDSLTALSACHPCQSSKSGSDKRQVVVQLSRIWVGENGNRLEAVRFFVIVTFNADNESFENVGVDVSLVHEQVTLFL</sequence>
<dbReference type="AlphaFoldDB" id="A0A9P8NV64"/>
<dbReference type="Proteomes" id="UP000769157">
    <property type="component" value="Unassembled WGS sequence"/>
</dbReference>
<gene>
    <name evidence="1" type="ORF">OGAPHI_007447</name>
</gene>
<evidence type="ECO:0000313" key="1">
    <source>
        <dbReference type="EMBL" id="KAH3660242.1"/>
    </source>
</evidence>
<accession>A0A9P8NV64</accession>